<reference evidence="2" key="1">
    <citation type="submission" date="2020-05" db="EMBL/GenBank/DDBJ databases">
        <authorList>
            <person name="Rincon C."/>
            <person name="Sanders R I."/>
            <person name="Robbins C."/>
            <person name="Chaturvedi A."/>
        </authorList>
    </citation>
    <scope>NUCLEOTIDE SEQUENCE</scope>
    <source>
        <strain evidence="2">CHB12</strain>
    </source>
</reference>
<dbReference type="OrthoDB" id="2413601at2759"/>
<gene>
    <name evidence="2" type="ORF">CHRIB12_LOCUS20739</name>
</gene>
<sequence length="82" mass="8993">MTQKKSNKKKSSRVVEEDTDIGMEVSTPKFEEMSEGKSSTVVSTDSVETDENISSKSKKSSKKKSSTKEKSKHSSSSKQTGK</sequence>
<feature type="compositionally biased region" description="Basic residues" evidence="1">
    <location>
        <begin position="56"/>
        <end position="82"/>
    </location>
</feature>
<feature type="compositionally biased region" description="Basic residues" evidence="1">
    <location>
        <begin position="1"/>
        <end position="12"/>
    </location>
</feature>
<feature type="region of interest" description="Disordered" evidence="1">
    <location>
        <begin position="1"/>
        <end position="82"/>
    </location>
</feature>
<name>A0A915ZUB8_9GLOM</name>
<dbReference type="Proteomes" id="UP000684084">
    <property type="component" value="Unassembled WGS sequence"/>
</dbReference>
<evidence type="ECO:0000256" key="1">
    <source>
        <dbReference type="SAM" id="MobiDB-lite"/>
    </source>
</evidence>
<protein>
    <submittedName>
        <fullName evidence="2">Uncharacterized protein</fullName>
    </submittedName>
</protein>
<proteinExistence type="predicted"/>
<evidence type="ECO:0000313" key="3">
    <source>
        <dbReference type="Proteomes" id="UP000684084"/>
    </source>
</evidence>
<comment type="caution">
    <text evidence="2">The sequence shown here is derived from an EMBL/GenBank/DDBJ whole genome shotgun (WGS) entry which is preliminary data.</text>
</comment>
<dbReference type="AlphaFoldDB" id="A0A915ZUB8"/>
<evidence type="ECO:0000313" key="2">
    <source>
        <dbReference type="EMBL" id="CAB5388754.1"/>
    </source>
</evidence>
<accession>A0A915ZUB8</accession>
<organism evidence="2 3">
    <name type="scientific">Rhizophagus irregularis</name>
    <dbReference type="NCBI Taxonomy" id="588596"/>
    <lineage>
        <taxon>Eukaryota</taxon>
        <taxon>Fungi</taxon>
        <taxon>Fungi incertae sedis</taxon>
        <taxon>Mucoromycota</taxon>
        <taxon>Glomeromycotina</taxon>
        <taxon>Glomeromycetes</taxon>
        <taxon>Glomerales</taxon>
        <taxon>Glomeraceae</taxon>
        <taxon>Rhizophagus</taxon>
    </lineage>
</organism>
<dbReference type="EMBL" id="CAGKOT010000062">
    <property type="protein sequence ID" value="CAB5388754.1"/>
    <property type="molecule type" value="Genomic_DNA"/>
</dbReference>